<comment type="similarity">
    <text evidence="5">Belongs to the mitochondrial carrier (TC 2.A.29) family.</text>
</comment>
<accession>A0A445DE00</accession>
<evidence type="ECO:0008006" key="8">
    <source>
        <dbReference type="Google" id="ProtNLM"/>
    </source>
</evidence>
<dbReference type="PANTHER" id="PTHR47458:SF1">
    <property type="entry name" value="SMAD_FHA DOMAIN-CONTAINING PROTEIN"/>
    <property type="match status" value="1"/>
</dbReference>
<dbReference type="Gene3D" id="2.60.200.20">
    <property type="match status" value="1"/>
</dbReference>
<dbReference type="EMBL" id="SDMP01000004">
    <property type="protein sequence ID" value="RYR61382.1"/>
    <property type="molecule type" value="Genomic_DNA"/>
</dbReference>
<dbReference type="AlphaFoldDB" id="A0A445DE00"/>
<dbReference type="SUPFAM" id="SSF103506">
    <property type="entry name" value="Mitochondrial carrier"/>
    <property type="match status" value="1"/>
</dbReference>
<evidence type="ECO:0000256" key="5">
    <source>
        <dbReference type="RuleBase" id="RU000488"/>
    </source>
</evidence>
<dbReference type="PANTHER" id="PTHR47458">
    <property type="entry name" value="SMAD/FHA DOMAIN-CONTAINING PROTEIN"/>
    <property type="match status" value="1"/>
</dbReference>
<gene>
    <name evidence="6" type="ORF">Ahy_A04g018551</name>
</gene>
<evidence type="ECO:0000313" key="7">
    <source>
        <dbReference type="Proteomes" id="UP000289738"/>
    </source>
</evidence>
<dbReference type="InterPro" id="IPR018108">
    <property type="entry name" value="MCP_transmembrane"/>
</dbReference>
<keyword evidence="3 4" id="KW-0472">Membrane</keyword>
<dbReference type="SUPFAM" id="SSF49879">
    <property type="entry name" value="SMAD/FHA domain"/>
    <property type="match status" value="1"/>
</dbReference>
<dbReference type="InterPro" id="IPR023395">
    <property type="entry name" value="MCP_dom_sf"/>
</dbReference>
<evidence type="ECO:0000256" key="3">
    <source>
        <dbReference type="ARBA" id="ARBA00023136"/>
    </source>
</evidence>
<dbReference type="InterPro" id="IPR008984">
    <property type="entry name" value="SMAD_FHA_dom_sf"/>
</dbReference>
<keyword evidence="5" id="KW-0813">Transport</keyword>
<comment type="subcellular location">
    <subcellularLocation>
        <location evidence="1">Membrane</location>
        <topology evidence="1">Multi-pass membrane protein</topology>
    </subcellularLocation>
</comment>
<proteinExistence type="inferred from homology"/>
<organism evidence="6 7">
    <name type="scientific">Arachis hypogaea</name>
    <name type="common">Peanut</name>
    <dbReference type="NCBI Taxonomy" id="3818"/>
    <lineage>
        <taxon>Eukaryota</taxon>
        <taxon>Viridiplantae</taxon>
        <taxon>Streptophyta</taxon>
        <taxon>Embryophyta</taxon>
        <taxon>Tracheophyta</taxon>
        <taxon>Spermatophyta</taxon>
        <taxon>Magnoliopsida</taxon>
        <taxon>eudicotyledons</taxon>
        <taxon>Gunneridae</taxon>
        <taxon>Pentapetalae</taxon>
        <taxon>rosids</taxon>
        <taxon>fabids</taxon>
        <taxon>Fabales</taxon>
        <taxon>Fabaceae</taxon>
        <taxon>Papilionoideae</taxon>
        <taxon>50 kb inversion clade</taxon>
        <taxon>dalbergioids sensu lato</taxon>
        <taxon>Dalbergieae</taxon>
        <taxon>Pterocarpus clade</taxon>
        <taxon>Arachis</taxon>
    </lineage>
</organism>
<feature type="repeat" description="Solcar" evidence="4">
    <location>
        <begin position="285"/>
        <end position="351"/>
    </location>
</feature>
<dbReference type="Proteomes" id="UP000289738">
    <property type="component" value="Chromosome A04"/>
</dbReference>
<dbReference type="Gene3D" id="1.50.40.10">
    <property type="entry name" value="Mitochondrial carrier domain"/>
    <property type="match status" value="1"/>
</dbReference>
<dbReference type="PROSITE" id="PS50920">
    <property type="entry name" value="SOLCAR"/>
    <property type="match status" value="1"/>
</dbReference>
<keyword evidence="7" id="KW-1185">Reference proteome</keyword>
<comment type="caution">
    <text evidence="6">The sequence shown here is derived from an EMBL/GenBank/DDBJ whole genome shotgun (WGS) entry which is preliminary data.</text>
</comment>
<keyword evidence="2 4" id="KW-0812">Transmembrane</keyword>
<dbReference type="Pfam" id="PF00153">
    <property type="entry name" value="Mito_carr"/>
    <property type="match status" value="1"/>
</dbReference>
<reference evidence="6 7" key="1">
    <citation type="submission" date="2019-01" db="EMBL/GenBank/DDBJ databases">
        <title>Sequencing of cultivated peanut Arachis hypogaea provides insights into genome evolution and oil improvement.</title>
        <authorList>
            <person name="Chen X."/>
        </authorList>
    </citation>
    <scope>NUCLEOTIDE SEQUENCE [LARGE SCALE GENOMIC DNA]</scope>
    <source>
        <strain evidence="7">cv. Fuhuasheng</strain>
        <tissue evidence="6">Leaves</tissue>
    </source>
</reference>
<protein>
    <recommendedName>
        <fullName evidence="8">FHA domain-containing protein</fullName>
    </recommendedName>
</protein>
<dbReference type="GO" id="GO:0016020">
    <property type="term" value="C:membrane"/>
    <property type="evidence" value="ECO:0007669"/>
    <property type="project" value="UniProtKB-SubCell"/>
</dbReference>
<evidence type="ECO:0000256" key="1">
    <source>
        <dbReference type="ARBA" id="ARBA00004141"/>
    </source>
</evidence>
<evidence type="ECO:0000256" key="4">
    <source>
        <dbReference type="PROSITE-ProRule" id="PRU00282"/>
    </source>
</evidence>
<name>A0A445DE00_ARAHY</name>
<evidence type="ECO:0000313" key="6">
    <source>
        <dbReference type="EMBL" id="RYR61382.1"/>
    </source>
</evidence>
<sequence>MVDSDQGINILLTANEHLVDDVRFQIDSNNISANHCRIYRMSVTNENMVDTTSIFLKDTSVVQHKWNLKKNGPAVKVCHGDIISFAAPPQHDLTFTFVYREVLLSSPMPDNAAAKRKAERCAFESKRLKGLGIGAPEGPISLDDFRSLQRSNTELRKQLENQVVLIDTLRNDNRVAADRHQSELRSAKESVAKCYLDQLKEERTQQKEDREKESDKERCLLVETLRSKLSHAVLAFHEAAEAYLVVYGVYDILKSAYLHSPEGKKRLQHLKDEGQGLNALELLDLGTIRTLLYGAIVGCCSEAATYPFEIVRRQLQMQVRATRLNLMATCVKIVGQGGVPALYAGLIPSLL</sequence>
<evidence type="ECO:0000256" key="2">
    <source>
        <dbReference type="ARBA" id="ARBA00022692"/>
    </source>
</evidence>